<accession>A0A087VTA9</accession>
<evidence type="ECO:0000256" key="13">
    <source>
        <dbReference type="SAM" id="MobiDB-lite"/>
    </source>
</evidence>
<dbReference type="GO" id="GO:0035485">
    <property type="term" value="F:adenine/guanine mispair binding"/>
    <property type="evidence" value="ECO:0007669"/>
    <property type="project" value="TreeGrafter"/>
</dbReference>
<keyword evidence="10" id="KW-0411">Iron-sulfur</keyword>
<dbReference type="GO" id="GO:0000701">
    <property type="term" value="F:purine-specific mismatch base pair DNA N-glycosylase activity"/>
    <property type="evidence" value="ECO:0007669"/>
    <property type="project" value="UniProtKB-EC"/>
</dbReference>
<dbReference type="HOGENOM" id="CLU_012862_2_0_11"/>
<dbReference type="GO" id="GO:0034039">
    <property type="term" value="F:8-oxo-7,8-dihydroguanine DNA N-glycosylase activity"/>
    <property type="evidence" value="ECO:0007669"/>
    <property type="project" value="TreeGrafter"/>
</dbReference>
<dbReference type="InterPro" id="IPR011257">
    <property type="entry name" value="DNA_glycosylase"/>
</dbReference>
<dbReference type="GO" id="GO:0006298">
    <property type="term" value="P:mismatch repair"/>
    <property type="evidence" value="ECO:0007669"/>
    <property type="project" value="TreeGrafter"/>
</dbReference>
<dbReference type="InterPro" id="IPR003265">
    <property type="entry name" value="HhH-GPD_domain"/>
</dbReference>
<keyword evidence="9" id="KW-0408">Iron</keyword>
<evidence type="ECO:0000256" key="1">
    <source>
        <dbReference type="ARBA" id="ARBA00000843"/>
    </source>
</evidence>
<dbReference type="Pfam" id="PF00633">
    <property type="entry name" value="HHH"/>
    <property type="match status" value="1"/>
</dbReference>
<dbReference type="InterPro" id="IPR023170">
    <property type="entry name" value="HhH_base_excis_C"/>
</dbReference>
<protein>
    <recommendedName>
        <fullName evidence="5">Adenine DNA glycosylase</fullName>
        <ecNumber evidence="4">3.2.2.31</ecNumber>
    </recommendedName>
</protein>
<dbReference type="GO" id="GO:0046872">
    <property type="term" value="F:metal ion binding"/>
    <property type="evidence" value="ECO:0007669"/>
    <property type="project" value="UniProtKB-KW"/>
</dbReference>
<dbReference type="EC" id="3.2.2.31" evidence="4"/>
<dbReference type="SMART" id="SM00478">
    <property type="entry name" value="ENDO3c"/>
    <property type="match status" value="1"/>
</dbReference>
<evidence type="ECO:0000256" key="4">
    <source>
        <dbReference type="ARBA" id="ARBA00012045"/>
    </source>
</evidence>
<dbReference type="Gene3D" id="1.10.1670.10">
    <property type="entry name" value="Helix-hairpin-Helix base-excision DNA repair enzymes (C-terminal)"/>
    <property type="match status" value="2"/>
</dbReference>
<evidence type="ECO:0000313" key="16">
    <source>
        <dbReference type="Proteomes" id="UP000028569"/>
    </source>
</evidence>
<evidence type="ECO:0000256" key="8">
    <source>
        <dbReference type="ARBA" id="ARBA00022801"/>
    </source>
</evidence>
<keyword evidence="8" id="KW-0378">Hydrolase</keyword>
<dbReference type="InterPro" id="IPR003651">
    <property type="entry name" value="Endonuclease3_FeS-loop_motif"/>
</dbReference>
<keyword evidence="6" id="KW-0479">Metal-binding</keyword>
<dbReference type="Pfam" id="PF10576">
    <property type="entry name" value="EndIII_4Fe-2S"/>
    <property type="match status" value="1"/>
</dbReference>
<evidence type="ECO:0000256" key="2">
    <source>
        <dbReference type="ARBA" id="ARBA00001966"/>
    </source>
</evidence>
<dbReference type="Pfam" id="PF00730">
    <property type="entry name" value="HhH-GPD"/>
    <property type="match status" value="1"/>
</dbReference>
<dbReference type="GO" id="GO:0016829">
    <property type="term" value="F:lyase activity"/>
    <property type="evidence" value="ECO:0007669"/>
    <property type="project" value="UniProtKB-KW"/>
</dbReference>
<keyword evidence="15" id="KW-0456">Lyase</keyword>
<evidence type="ECO:0000313" key="15">
    <source>
        <dbReference type="EMBL" id="AIC91568.1"/>
    </source>
</evidence>
<dbReference type="InterPro" id="IPR000445">
    <property type="entry name" value="HhH_motif"/>
</dbReference>
<dbReference type="SMART" id="SM00525">
    <property type="entry name" value="FES"/>
    <property type="match status" value="1"/>
</dbReference>
<dbReference type="Gene3D" id="1.10.340.30">
    <property type="entry name" value="Hypothetical protein, domain 2"/>
    <property type="match status" value="1"/>
</dbReference>
<proteinExistence type="inferred from homology"/>
<dbReference type="AlphaFoldDB" id="A0A087VTA9"/>
<evidence type="ECO:0000256" key="9">
    <source>
        <dbReference type="ARBA" id="ARBA00023004"/>
    </source>
</evidence>
<comment type="cofactor">
    <cofactor evidence="2">
        <name>[4Fe-4S] cluster</name>
        <dbReference type="ChEBI" id="CHEBI:49883"/>
    </cofactor>
</comment>
<evidence type="ECO:0000256" key="5">
    <source>
        <dbReference type="ARBA" id="ARBA00022023"/>
    </source>
</evidence>
<comment type="similarity">
    <text evidence="3">Belongs to the Nth/MutY family.</text>
</comment>
<keyword evidence="16" id="KW-1185">Reference proteome</keyword>
<keyword evidence="7" id="KW-0227">DNA damage</keyword>
<organism evidence="15 16">
    <name type="scientific">Bifidobacterium [indicum] DSM 20214 = LMG 11587</name>
    <dbReference type="NCBI Taxonomy" id="1341694"/>
    <lineage>
        <taxon>Bacteria</taxon>
        <taxon>Bacillati</taxon>
        <taxon>Actinomycetota</taxon>
        <taxon>Actinomycetes</taxon>
        <taxon>Bifidobacteriales</taxon>
        <taxon>Bifidobacteriaceae</taxon>
        <taxon>Bifidobacterium</taxon>
    </lineage>
</organism>
<evidence type="ECO:0000256" key="11">
    <source>
        <dbReference type="ARBA" id="ARBA00023204"/>
    </source>
</evidence>
<dbReference type="EMBL" id="CP006018">
    <property type="protein sequence ID" value="AIC91568.1"/>
    <property type="molecule type" value="Genomic_DNA"/>
</dbReference>
<evidence type="ECO:0000256" key="10">
    <source>
        <dbReference type="ARBA" id="ARBA00023014"/>
    </source>
</evidence>
<evidence type="ECO:0000259" key="14">
    <source>
        <dbReference type="SMART" id="SM00478"/>
    </source>
</evidence>
<dbReference type="PANTHER" id="PTHR42944:SF1">
    <property type="entry name" value="ADENINE DNA GLYCOSYLASE"/>
    <property type="match status" value="1"/>
</dbReference>
<dbReference type="GO" id="GO:0051539">
    <property type="term" value="F:4 iron, 4 sulfur cluster binding"/>
    <property type="evidence" value="ECO:0007669"/>
    <property type="project" value="InterPro"/>
</dbReference>
<dbReference type="SUPFAM" id="SSF48150">
    <property type="entry name" value="DNA-glycosylase"/>
    <property type="match status" value="1"/>
</dbReference>
<dbReference type="PANTHER" id="PTHR42944">
    <property type="entry name" value="ADENINE DNA GLYCOSYLASE"/>
    <property type="match status" value="1"/>
</dbReference>
<feature type="domain" description="HhH-GPD" evidence="14">
    <location>
        <begin position="90"/>
        <end position="235"/>
    </location>
</feature>
<keyword evidence="11" id="KW-0234">DNA repair</keyword>
<dbReference type="InterPro" id="IPR044298">
    <property type="entry name" value="MIG/MutY"/>
</dbReference>
<sequence>MGAEEGTIRFWRSQRSRLQGRVRFGSTVVWCWKRRLNEAKERRGFVEGILMESVEPIRLRLFSWWERNSRDLPWRYGRTTPWGILVSEVMSQQTQLSRVVPYWTAWMEAWPDAAALAAAGKAEVITAWGRLGYPRRALRLQECARVVSTEYGDLLPRSYQELTGLPGIGDYTASAVMSFAYGERIVVIDTNIRRVLSRVFLGVESVGGSTTRTERELAQTVLPEDVGSLSGKGRRDSVDGSMQGLSGQEPPVDTKDTGLVGRLGGADDQVRSNAWCEPDSAKWNQGIMELGATVCKAKKPDCQICPLAEHCRFLKAGLPELGMKRTRPRQRFTGTNRQVRGKILQALRESEKGRVDRARIEQVCEDGIQLDLCIASLDEDGLLVIREDGSLELPE</sequence>
<keyword evidence="12" id="KW-0326">Glycosidase</keyword>
<evidence type="ECO:0000256" key="6">
    <source>
        <dbReference type="ARBA" id="ARBA00022723"/>
    </source>
</evidence>
<dbReference type="GO" id="GO:0006284">
    <property type="term" value="P:base-excision repair"/>
    <property type="evidence" value="ECO:0007669"/>
    <property type="project" value="InterPro"/>
</dbReference>
<evidence type="ECO:0000256" key="7">
    <source>
        <dbReference type="ARBA" id="ARBA00022763"/>
    </source>
</evidence>
<dbReference type="KEGG" id="bii:BINDI_0283"/>
<dbReference type="Proteomes" id="UP000028569">
    <property type="component" value="Chromosome"/>
</dbReference>
<name>A0A087VTA9_9BIFI</name>
<dbReference type="CDD" id="cd00056">
    <property type="entry name" value="ENDO3c"/>
    <property type="match status" value="1"/>
</dbReference>
<comment type="catalytic activity">
    <reaction evidence="1">
        <text>Hydrolyzes free adenine bases from 7,8-dihydro-8-oxoguanine:adenine mismatched double-stranded DNA, leaving an apurinic site.</text>
        <dbReference type="EC" id="3.2.2.31"/>
    </reaction>
</comment>
<reference evidence="15 16" key="1">
    <citation type="journal article" date="2014" name="Appl. Environ. Microbiol.">
        <title>Genomic encyclopedia of type strains of the genus Bifidobacterium.</title>
        <authorList>
            <person name="Milani C."/>
            <person name="Lugli G.A."/>
            <person name="Duranti S."/>
            <person name="Turroni F."/>
            <person name="Bottacini F."/>
            <person name="Mangifesta M."/>
            <person name="Sanchez B."/>
            <person name="Viappiani A."/>
            <person name="Mancabelli L."/>
            <person name="Taminiau B."/>
            <person name="Delcenserie V."/>
            <person name="Barrangou R."/>
            <person name="Margolles A."/>
            <person name="van Sinderen D."/>
            <person name="Ventura M."/>
        </authorList>
    </citation>
    <scope>NUCLEOTIDE SEQUENCE [LARGE SCALE GENOMIC DNA]</scope>
    <source>
        <strain evidence="15 16">LMG 11587</strain>
    </source>
</reference>
<gene>
    <name evidence="15" type="ORF">BINDI_0283</name>
</gene>
<evidence type="ECO:0000256" key="12">
    <source>
        <dbReference type="ARBA" id="ARBA00023295"/>
    </source>
</evidence>
<feature type="region of interest" description="Disordered" evidence="13">
    <location>
        <begin position="225"/>
        <end position="257"/>
    </location>
</feature>
<dbReference type="GO" id="GO:0032357">
    <property type="term" value="F:oxidized purine DNA binding"/>
    <property type="evidence" value="ECO:0007669"/>
    <property type="project" value="TreeGrafter"/>
</dbReference>
<evidence type="ECO:0000256" key="3">
    <source>
        <dbReference type="ARBA" id="ARBA00008343"/>
    </source>
</evidence>